<gene>
    <name evidence="1" type="ORF">DA103_25290</name>
</gene>
<dbReference type="EMBL" id="PZPP01000050">
    <property type="protein sequence ID" value="PTM33019.1"/>
    <property type="molecule type" value="Genomic_DNA"/>
</dbReference>
<dbReference type="AlphaFoldDB" id="A0A2T4XSW5"/>
<name>A0A2T4XSW5_ENTCL</name>
<evidence type="ECO:0000313" key="1">
    <source>
        <dbReference type="EMBL" id="PTM33019.1"/>
    </source>
</evidence>
<reference evidence="1 2" key="1">
    <citation type="submission" date="2018-04" db="EMBL/GenBank/DDBJ databases">
        <title>Genome sequencing reveals highly heavy metal resistance and biotechnology application of the novel Enterobacter cloacae amazonensis isolated from wastewater river in Manaus - Amazonas.</title>
        <authorList>
            <person name="Astolfi M.C.T."/>
            <person name="Carvalho E.B.D.S."/>
            <person name="Lacerda L.B."/>
            <person name="Pinto M.V."/>
            <person name="Nogueira V.B."/>
            <person name="Barros A.M."/>
            <person name="Astolfi-Filho S."/>
        </authorList>
    </citation>
    <scope>NUCLEOTIDE SEQUENCE [LARGE SCALE GENOMIC DNA]</scope>
    <source>
        <strain evidence="2">amazonensis</strain>
    </source>
</reference>
<comment type="caution">
    <text evidence="1">The sequence shown here is derived from an EMBL/GenBank/DDBJ whole genome shotgun (WGS) entry which is preliminary data.</text>
</comment>
<protein>
    <submittedName>
        <fullName evidence="1">Uncharacterized protein</fullName>
    </submittedName>
</protein>
<proteinExistence type="predicted"/>
<evidence type="ECO:0000313" key="2">
    <source>
        <dbReference type="Proteomes" id="UP000241614"/>
    </source>
</evidence>
<organism evidence="1 2">
    <name type="scientific">Enterobacter cloacae</name>
    <dbReference type="NCBI Taxonomy" id="550"/>
    <lineage>
        <taxon>Bacteria</taxon>
        <taxon>Pseudomonadati</taxon>
        <taxon>Pseudomonadota</taxon>
        <taxon>Gammaproteobacteria</taxon>
        <taxon>Enterobacterales</taxon>
        <taxon>Enterobacteriaceae</taxon>
        <taxon>Enterobacter</taxon>
        <taxon>Enterobacter cloacae complex</taxon>
    </lineage>
</organism>
<dbReference type="Proteomes" id="UP000241614">
    <property type="component" value="Unassembled WGS sequence"/>
</dbReference>
<sequence length="77" mass="9207">MTDLSKLSETELLAIWNKDNFGLKGQLYKLEQEYIEAKEILDNWQNKDHPLYERHQSCVDGLITRIERIKQQLNKCE</sequence>
<dbReference type="OrthoDB" id="7064608at2"/>
<dbReference type="RefSeq" id="WP_065996352.1">
    <property type="nucleotide sequence ID" value="NZ_PZPP01000050.1"/>
</dbReference>
<accession>A0A2T4XSW5</accession>